<dbReference type="EMBL" id="FP929132">
    <property type="protein sequence ID" value="CBX97674.1"/>
    <property type="molecule type" value="Genomic_DNA"/>
</dbReference>
<gene>
    <name evidence="2" type="ORF">LEMA_uP090830.1</name>
</gene>
<protein>
    <submittedName>
        <fullName evidence="2">Predicted protein</fullName>
    </submittedName>
</protein>
<evidence type="ECO:0000256" key="1">
    <source>
        <dbReference type="SAM" id="MobiDB-lite"/>
    </source>
</evidence>
<proteinExistence type="predicted"/>
<name>E5A1V7_LEPMJ</name>
<dbReference type="VEuPathDB" id="FungiDB:LEMA_uP090830.1"/>
<evidence type="ECO:0000313" key="3">
    <source>
        <dbReference type="Proteomes" id="UP000002668"/>
    </source>
</evidence>
<dbReference type="Proteomes" id="UP000002668">
    <property type="component" value="Genome"/>
</dbReference>
<reference evidence="3" key="1">
    <citation type="journal article" date="2011" name="Nat. Commun.">
        <title>Effector diversification within compartments of the Leptosphaeria maculans genome affected by Repeat-Induced Point mutations.</title>
        <authorList>
            <person name="Rouxel T."/>
            <person name="Grandaubert J."/>
            <person name="Hane J.K."/>
            <person name="Hoede C."/>
            <person name="van de Wouw A.P."/>
            <person name="Couloux A."/>
            <person name="Dominguez V."/>
            <person name="Anthouard V."/>
            <person name="Bally P."/>
            <person name="Bourras S."/>
            <person name="Cozijnsen A.J."/>
            <person name="Ciuffetti L.M."/>
            <person name="Degrave A."/>
            <person name="Dilmaghani A."/>
            <person name="Duret L."/>
            <person name="Fudal I."/>
            <person name="Goodwin S.B."/>
            <person name="Gout L."/>
            <person name="Glaser N."/>
            <person name="Linglin J."/>
            <person name="Kema G.H.J."/>
            <person name="Lapalu N."/>
            <person name="Lawrence C.B."/>
            <person name="May K."/>
            <person name="Meyer M."/>
            <person name="Ollivier B."/>
            <person name="Poulain J."/>
            <person name="Schoch C.L."/>
            <person name="Simon A."/>
            <person name="Spatafora J.W."/>
            <person name="Stachowiak A."/>
            <person name="Turgeon B.G."/>
            <person name="Tyler B.M."/>
            <person name="Vincent D."/>
            <person name="Weissenbach J."/>
            <person name="Amselem J."/>
            <person name="Quesneville H."/>
            <person name="Oliver R.P."/>
            <person name="Wincker P."/>
            <person name="Balesdent M.-H."/>
            <person name="Howlett B.J."/>
        </authorList>
    </citation>
    <scope>NUCLEOTIDE SEQUENCE [LARGE SCALE GENOMIC DNA]</scope>
    <source>
        <strain evidence="3">JN3 / isolate v23.1.3 / race Av1-4-5-6-7-8</strain>
    </source>
</reference>
<dbReference type="HOGENOM" id="CLU_2469509_0_0_1"/>
<keyword evidence="3" id="KW-1185">Reference proteome</keyword>
<organism evidence="3">
    <name type="scientific">Leptosphaeria maculans (strain JN3 / isolate v23.1.3 / race Av1-4-5-6-7-8)</name>
    <name type="common">Blackleg fungus</name>
    <name type="synonym">Phoma lingam</name>
    <dbReference type="NCBI Taxonomy" id="985895"/>
    <lineage>
        <taxon>Eukaryota</taxon>
        <taxon>Fungi</taxon>
        <taxon>Dikarya</taxon>
        <taxon>Ascomycota</taxon>
        <taxon>Pezizomycotina</taxon>
        <taxon>Dothideomycetes</taxon>
        <taxon>Pleosporomycetidae</taxon>
        <taxon>Pleosporales</taxon>
        <taxon>Pleosporineae</taxon>
        <taxon>Leptosphaeriaceae</taxon>
        <taxon>Plenodomus</taxon>
        <taxon>Plenodomus lingam/Leptosphaeria maculans species complex</taxon>
    </lineage>
</organism>
<evidence type="ECO:0000313" key="2">
    <source>
        <dbReference type="EMBL" id="CBX97674.1"/>
    </source>
</evidence>
<sequence length="88" mass="9863">MVYGVVATKICSFTISSPREGRRRQESWGNREEGIMSILAHSSATASVSVRKKRHVRMHLTSHRLSHIGAIDTNEQSRGLEVDDLDES</sequence>
<accession>E5A1V7</accession>
<feature type="region of interest" description="Disordered" evidence="1">
    <location>
        <begin position="69"/>
        <end position="88"/>
    </location>
</feature>
<dbReference type="AlphaFoldDB" id="E5A1V7"/>
<dbReference type="InParanoid" id="E5A1V7"/>